<sequence length="120" mass="13821">MYRRLRKGKEAFMNLDPDDDSSVCSVDQDGDYNYDQPSPRIWIEDIPGDPSGHKRVILETSPARKKRFNDPPVVFHEVYRNPAYPGERRKRLVLEPPAPAHDHPRYCFAPAEPCGCPPPY</sequence>
<accession>A0AAV2H6D3</accession>
<dbReference type="EMBL" id="CAXITT010000021">
    <property type="protein sequence ID" value="CAL1527751.1"/>
    <property type="molecule type" value="Genomic_DNA"/>
</dbReference>
<evidence type="ECO:0000256" key="1">
    <source>
        <dbReference type="SAM" id="MobiDB-lite"/>
    </source>
</evidence>
<keyword evidence="3" id="KW-1185">Reference proteome</keyword>
<evidence type="ECO:0000313" key="2">
    <source>
        <dbReference type="EMBL" id="CAL1527751.1"/>
    </source>
</evidence>
<proteinExistence type="predicted"/>
<dbReference type="Proteomes" id="UP001497497">
    <property type="component" value="Unassembled WGS sequence"/>
</dbReference>
<name>A0AAV2H6D3_LYMST</name>
<reference evidence="2 3" key="1">
    <citation type="submission" date="2024-04" db="EMBL/GenBank/DDBJ databases">
        <authorList>
            <consortium name="Genoscope - CEA"/>
            <person name="William W."/>
        </authorList>
    </citation>
    <scope>NUCLEOTIDE SEQUENCE [LARGE SCALE GENOMIC DNA]</scope>
</reference>
<evidence type="ECO:0000313" key="3">
    <source>
        <dbReference type="Proteomes" id="UP001497497"/>
    </source>
</evidence>
<organism evidence="2 3">
    <name type="scientific">Lymnaea stagnalis</name>
    <name type="common">Great pond snail</name>
    <name type="synonym">Helix stagnalis</name>
    <dbReference type="NCBI Taxonomy" id="6523"/>
    <lineage>
        <taxon>Eukaryota</taxon>
        <taxon>Metazoa</taxon>
        <taxon>Spiralia</taxon>
        <taxon>Lophotrochozoa</taxon>
        <taxon>Mollusca</taxon>
        <taxon>Gastropoda</taxon>
        <taxon>Heterobranchia</taxon>
        <taxon>Euthyneura</taxon>
        <taxon>Panpulmonata</taxon>
        <taxon>Hygrophila</taxon>
        <taxon>Lymnaeoidea</taxon>
        <taxon>Lymnaeidae</taxon>
        <taxon>Lymnaea</taxon>
    </lineage>
</organism>
<comment type="caution">
    <text evidence="2">The sequence shown here is derived from an EMBL/GenBank/DDBJ whole genome shotgun (WGS) entry which is preliminary data.</text>
</comment>
<gene>
    <name evidence="2" type="ORF">GSLYS_00001921001</name>
</gene>
<dbReference type="AlphaFoldDB" id="A0AAV2H6D3"/>
<feature type="non-terminal residue" evidence="2">
    <location>
        <position position="120"/>
    </location>
</feature>
<protein>
    <submittedName>
        <fullName evidence="2">Uncharacterized protein</fullName>
    </submittedName>
</protein>
<feature type="region of interest" description="Disordered" evidence="1">
    <location>
        <begin position="13"/>
        <end position="47"/>
    </location>
</feature>